<feature type="compositionally biased region" description="Polar residues" evidence="3">
    <location>
        <begin position="1039"/>
        <end position="1051"/>
    </location>
</feature>
<dbReference type="InterPro" id="IPR011024">
    <property type="entry name" value="G_crystallin-like"/>
</dbReference>
<feature type="compositionally biased region" description="Polar residues" evidence="3">
    <location>
        <begin position="941"/>
        <end position="954"/>
    </location>
</feature>
<dbReference type="PANTHER" id="PTHR11818:SF2">
    <property type="entry name" value="BETA_GAMMA CRYSTALLIN DOMAIN-CONTAINING PROTEIN 1"/>
    <property type="match status" value="1"/>
</dbReference>
<protein>
    <recommendedName>
        <fullName evidence="4">Beta/gamma crystallin 'Greek key' domain-containing protein</fullName>
    </recommendedName>
</protein>
<organism evidence="5 6">
    <name type="scientific">Umbra pygmaea</name>
    <name type="common">Eastern mudminnow</name>
    <dbReference type="NCBI Taxonomy" id="75934"/>
    <lineage>
        <taxon>Eukaryota</taxon>
        <taxon>Metazoa</taxon>
        <taxon>Chordata</taxon>
        <taxon>Craniata</taxon>
        <taxon>Vertebrata</taxon>
        <taxon>Euteleostomi</taxon>
        <taxon>Actinopterygii</taxon>
        <taxon>Neopterygii</taxon>
        <taxon>Teleostei</taxon>
        <taxon>Protacanthopterygii</taxon>
        <taxon>Esociformes</taxon>
        <taxon>Umbridae</taxon>
        <taxon>Umbra</taxon>
    </lineage>
</organism>
<dbReference type="Pfam" id="PF00030">
    <property type="entry name" value="Crystall"/>
    <property type="match status" value="6"/>
</dbReference>
<feature type="compositionally biased region" description="Polar residues" evidence="3">
    <location>
        <begin position="963"/>
        <end position="972"/>
    </location>
</feature>
<feature type="compositionally biased region" description="Basic and acidic residues" evidence="3">
    <location>
        <begin position="1494"/>
        <end position="1518"/>
    </location>
</feature>
<feature type="compositionally biased region" description="Basic and acidic residues" evidence="3">
    <location>
        <begin position="1025"/>
        <end position="1035"/>
    </location>
</feature>
<feature type="compositionally biased region" description="Basic and acidic residues" evidence="3">
    <location>
        <begin position="233"/>
        <end position="243"/>
    </location>
</feature>
<evidence type="ECO:0000256" key="3">
    <source>
        <dbReference type="SAM" id="MobiDB-lite"/>
    </source>
</evidence>
<feature type="compositionally biased region" description="Basic and acidic residues" evidence="3">
    <location>
        <begin position="320"/>
        <end position="342"/>
    </location>
</feature>
<dbReference type="InterPro" id="IPR035992">
    <property type="entry name" value="Ricin_B-like_lectins"/>
</dbReference>
<proteinExistence type="inferred from homology"/>
<feature type="region of interest" description="Disordered" evidence="3">
    <location>
        <begin position="1584"/>
        <end position="1668"/>
    </location>
</feature>
<feature type="region of interest" description="Disordered" evidence="3">
    <location>
        <begin position="1466"/>
        <end position="1518"/>
    </location>
</feature>
<feature type="compositionally biased region" description="Polar residues" evidence="3">
    <location>
        <begin position="874"/>
        <end position="888"/>
    </location>
</feature>
<feature type="compositionally biased region" description="Basic and acidic residues" evidence="3">
    <location>
        <begin position="489"/>
        <end position="499"/>
    </location>
</feature>
<feature type="region of interest" description="Disordered" evidence="3">
    <location>
        <begin position="320"/>
        <end position="1245"/>
    </location>
</feature>
<feature type="compositionally biased region" description="Polar residues" evidence="3">
    <location>
        <begin position="1784"/>
        <end position="1794"/>
    </location>
</feature>
<feature type="domain" description="Beta/gamma crystallin 'Greek key'" evidence="4">
    <location>
        <begin position="2298"/>
        <end position="2351"/>
    </location>
</feature>
<evidence type="ECO:0000259" key="4">
    <source>
        <dbReference type="PROSITE" id="PS50915"/>
    </source>
</evidence>
<comment type="caution">
    <text evidence="5">The sequence shown here is derived from an EMBL/GenBank/DDBJ whole genome shotgun (WGS) entry which is preliminary data.</text>
</comment>
<feature type="compositionally biased region" description="Polar residues" evidence="3">
    <location>
        <begin position="211"/>
        <end position="232"/>
    </location>
</feature>
<feature type="region of interest" description="Disordered" evidence="3">
    <location>
        <begin position="1743"/>
        <end position="1876"/>
    </location>
</feature>
<feature type="compositionally biased region" description="Polar residues" evidence="3">
    <location>
        <begin position="855"/>
        <end position="866"/>
    </location>
</feature>
<feature type="compositionally biased region" description="Polar residues" evidence="3">
    <location>
        <begin position="640"/>
        <end position="650"/>
    </location>
</feature>
<feature type="compositionally biased region" description="Low complexity" evidence="3">
    <location>
        <begin position="1214"/>
        <end position="1241"/>
    </location>
</feature>
<feature type="compositionally biased region" description="Low complexity" evidence="3">
    <location>
        <begin position="889"/>
        <end position="898"/>
    </location>
</feature>
<feature type="domain" description="Beta/gamma crystallin 'Greek key'" evidence="4">
    <location>
        <begin position="2258"/>
        <end position="2297"/>
    </location>
</feature>
<keyword evidence="2" id="KW-0677">Repeat</keyword>
<feature type="compositionally biased region" description="Polar residues" evidence="3">
    <location>
        <begin position="461"/>
        <end position="472"/>
    </location>
</feature>
<dbReference type="PROSITE" id="PS50231">
    <property type="entry name" value="RICIN_B_LECTIN"/>
    <property type="match status" value="1"/>
</dbReference>
<feature type="compositionally biased region" description="Basic and acidic residues" evidence="3">
    <location>
        <begin position="543"/>
        <end position="565"/>
    </location>
</feature>
<feature type="compositionally biased region" description="Polar residues" evidence="3">
    <location>
        <begin position="1147"/>
        <end position="1158"/>
    </location>
</feature>
<evidence type="ECO:0000313" key="6">
    <source>
        <dbReference type="Proteomes" id="UP001557470"/>
    </source>
</evidence>
<feature type="domain" description="Beta/gamma crystallin 'Greek key'" evidence="4">
    <location>
        <begin position="2734"/>
        <end position="2774"/>
    </location>
</feature>
<dbReference type="PANTHER" id="PTHR11818">
    <property type="entry name" value="BETA/GAMMA CRYSTALLIN"/>
    <property type="match status" value="1"/>
</dbReference>
<accession>A0ABD0W6Z4</accession>
<dbReference type="SUPFAM" id="SSF50370">
    <property type="entry name" value="Ricin B-like lectins"/>
    <property type="match status" value="1"/>
</dbReference>
<feature type="compositionally biased region" description="Polar residues" evidence="3">
    <location>
        <begin position="1090"/>
        <end position="1104"/>
    </location>
</feature>
<feature type="compositionally biased region" description="Polar residues" evidence="3">
    <location>
        <begin position="1363"/>
        <end position="1381"/>
    </location>
</feature>
<dbReference type="SMART" id="SM00247">
    <property type="entry name" value="XTALbg"/>
    <property type="match status" value="6"/>
</dbReference>
<feature type="domain" description="Beta/gamma crystallin 'Greek key'" evidence="4">
    <location>
        <begin position="2396"/>
        <end position="2438"/>
    </location>
</feature>
<feature type="region of interest" description="Disordered" evidence="3">
    <location>
        <begin position="1282"/>
        <end position="1307"/>
    </location>
</feature>
<feature type="region of interest" description="Disordered" evidence="3">
    <location>
        <begin position="1688"/>
        <end position="1728"/>
    </location>
</feature>
<keyword evidence="6" id="KW-1185">Reference proteome</keyword>
<feature type="compositionally biased region" description="Polar residues" evidence="3">
    <location>
        <begin position="658"/>
        <end position="683"/>
    </location>
</feature>
<feature type="region of interest" description="Disordered" evidence="3">
    <location>
        <begin position="1333"/>
        <end position="1454"/>
    </location>
</feature>
<feature type="compositionally biased region" description="Polar residues" evidence="3">
    <location>
        <begin position="1584"/>
        <end position="1596"/>
    </location>
</feature>
<feature type="compositionally biased region" description="Low complexity" evidence="3">
    <location>
        <begin position="1105"/>
        <end position="1114"/>
    </location>
</feature>
<feature type="domain" description="Beta/gamma crystallin 'Greek key'" evidence="4">
    <location>
        <begin position="2503"/>
        <end position="2545"/>
    </location>
</feature>
<feature type="region of interest" description="Disordered" evidence="3">
    <location>
        <begin position="1"/>
        <end position="85"/>
    </location>
</feature>
<feature type="compositionally biased region" description="Polar residues" evidence="3">
    <location>
        <begin position="1071"/>
        <end position="1082"/>
    </location>
</feature>
<feature type="domain" description="Beta/gamma crystallin 'Greek key'" evidence="4">
    <location>
        <begin position="2775"/>
        <end position="2816"/>
    </location>
</feature>
<name>A0ABD0W6Z4_UMBPY</name>
<feature type="region of interest" description="Disordered" evidence="3">
    <location>
        <begin position="1921"/>
        <end position="1944"/>
    </location>
</feature>
<evidence type="ECO:0000256" key="2">
    <source>
        <dbReference type="ARBA" id="ARBA00022737"/>
    </source>
</evidence>
<gene>
    <name evidence="5" type="ORF">UPYG_G00276230</name>
</gene>
<feature type="compositionally biased region" description="Polar residues" evidence="3">
    <location>
        <begin position="1810"/>
        <end position="1823"/>
    </location>
</feature>
<feature type="compositionally biased region" description="Basic and acidic residues" evidence="3">
    <location>
        <begin position="74"/>
        <end position="84"/>
    </location>
</feature>
<feature type="domain" description="Beta/gamma crystallin 'Greek key'" evidence="4">
    <location>
        <begin position="2594"/>
        <end position="2636"/>
    </location>
</feature>
<dbReference type="EMBL" id="JAGEUA010000009">
    <property type="protein sequence ID" value="KAL0965060.1"/>
    <property type="molecule type" value="Genomic_DNA"/>
</dbReference>
<feature type="compositionally biased region" description="Polar residues" evidence="3">
    <location>
        <begin position="1125"/>
        <end position="1136"/>
    </location>
</feature>
<feature type="compositionally biased region" description="Basic and acidic residues" evidence="3">
    <location>
        <begin position="351"/>
        <end position="367"/>
    </location>
</feature>
<sequence length="2953" mass="322316">MGRKNTGRRRSRKSSSGEGGASSQENTPTRLQPASTCSTHSSPGDSVPFNCEDAHASGTLPEAASQGSAMFPGRKGDDSQRDMDTSVLATLVSVEEGDMDVFDHVSPCRVERRTESAASKRRSIKVSQQVKFFAKKVMVNPEQPLSPEDDGGHKAPAFNSGGLDIRKDTKYMATGNVEPVSKKNPPHPKKVDEETKTGRIADRISLFEGRTTGTAHPSKTYPRSANVSPTRNVTERLRTDVNRELGFPNQRAKSEERDNARSSSAPHVQEVIPILEKANNFSKTQKMPQKPFRITGMTKKATAFPASAVSQTKLDIQEKLARVEKTHSATIAKAEETPKPEDPEMTASKTKHQDTLKTGDVPKKPTDIDLNSSGNGGSGYNSSQLIPQVGSTNRVSSQPKPSGRQNSRSKRRKSKSEDAESCQNKQEGTKAEQEVIYSKQEETDITKKAAMVSVQDRKRVTSTQSSESIDQESNVERKPVNENGQQTTDKAECKQEEKGTKKKKTAVSEQDVTALKSPSFQLGGTTNVENQSVGKGSDQTFSKTERQQERGRISKMSSDAKKEVNKVMLPECSQSVDVDFDVKRSENNQQTVSATESKQQTGTNRATNPASEQNAKTVTSPQLSQTVDSESGVKKLFFEENSQQTPGTTDSKQETGTKTKTTASSEQNAKTVTSSQTCQSLDSASDVKKQSVRENSQQTPGTTESKKETGTKTKTTASSEQNAKTVTSSQTSQSLESESNVKEQSVRENSQQTVNKPENKKETETNTKMAAVSVQTAKTVTSLKPSQSLDCESDVKKQSVKENSQQTPGTTESKQETGTKTKTIASSEQSGKAVTSSQTSQSLESESDVKKQSVRENSQQTPGTTESKQETGTKTKTTASSEQNAKIVTSSQTSQSLESESDVKKQSVRENSQQTPGTTESKQETGTKTKTTASSAQSGKAVTSLQPTESLESESNVKEQSVRENSQQTVNKPENKKETETNTKMAAVSVQNAKTVTSLKPSQSLDCESDVKKQSVSEISQQTVSKEDSKHETGRKTKTTASSEQSAKAVTSLQPSQSLESESDVKKQSVRKNSLQTPGTTESKQETGTKTKTTASSEQSGKAVTSSQTSQSLESESDVKKQSVRENSQQTPGTTESKQETGRKTKTTASSEQNAKTVTSSQTSQSLESESDVKKQSVRENSQQTVNKPENKQETETKTKMAAVSEQNAKTVTSSQPSQSLDSESDAQNQSVSEISEQQVSTIDIKQETVIKTKMAEASEQKEKNVILQQRNQSVDVDFGLNKQSVSENSRQIVSTPESQQEKSNTKILVASSELEVKKSTLLEPCLSVDVDVKKQSISENSQQSVSTTKSKQETGKKMKMTASEQNAKTVKSPQWNQSADNESDVKKLVSEDSHQTACEKPLPSDKQPIKGSKPPSPISLRKEDGGKPVDILRSQSSTSEEPERRGSAEASIVKTSIHISNQNSEACLLSPSPGKEMSPVQDPTPVGLLVPHSKLEHPRHPENKAVEKEPENKMDPKDLLLGSGQNSLETDAIKAKSIENQNVIIKQDIFKPVFKPASPALLVDGTLTEPQALILNPALHSGSDTTASGVKTTINEPVMEKDRKKCSVEPPEEGLSLHVPEQKNTHQDPESSELKTDQSNPDTLTQGVICTPKPTHSKPITTVPVAEKDTGNPTVVVVDSTQEILETKAPGQTESQGEKKPLIPLKRPLTGPEMRRPEGPGLDVGNENSIVKAVVPEVQKTVSVKSGNTLLSQSENGDGEKTVTLPSKKLVGGTGSTQKEKSSTTNSNITSLERSADVTPFRNGEICPLTQQQLANEKSTFLPSPGKAQENSSSTETTKKETESSQHPLLNKLSSLGDGGGGLLTQRDSPSSWLDVDQRFPTKHLRTFDQELSSSVSDSDLLDTSGELDDDFVENIKRLGTPFSLPPRKNHQPHHPKPPFSLPAIREDRFEKPFDPEEFQFGLSKKRDYSVSMSQSLGKLQSTETRGELKPARASLMDRDRGSLLLKSLETQSRPLIGMENTSVEEVDGETQKEVKDVKSRTSRLEGSCIFSSLLNTTRRKRPADQPQANITHAGEVSTAEASYPEPSPSPVTKPSQTFPMLSGELLTDKLAKQTSPRPVPQPAPTFPGEAAFQKPGNGLAAQGAAVSDSHPPLPSFNDIKLPEYLEKYLPPREPAARLELDAVQEQPQSEVTGMQPFGNVVGDFNIKPGLSTLDERPQSLPLVLPSPAEVKRPLAGLVRNQTGHREAESGFHRRPGKMVLFEYDQFSGQAYEVFRDVEDATQFGLSPVISVKVVRGCWLLFEKPGFKGRSLALEEGLIELTNVWAHEESPGAHPTVKQPTVIGSIRLAVWDYSIPHIDLFTEPEGHGRLTVYHDDTAELGCYGTTTASIKVHSGVWLVFSDPQFQGNLTVLEKGEYPCPESWGFPTSFIGSLRPLKMGVFKVENPNEVKAVLYELPGFQGPPLEISGDVFCFGDEGEEDGQTSSLDSNRLKSVGSLKILGGFWVGYEQPGFEGDQHVLEEGEYLDWADWGGRTDQLLSIRPVLSNFMSPHIKMFSDTDFGPLGANIDLLEPIVNMDDIGYGTKTQSVDVISGVWVAFEKADFSGKMYLLEKGLYGTPEDWGAFNCKINSVMPVTLENLENSAKFKVHLFSEPGFQGSVHVLEDSLPVFPDGFSLGSCKVLAGSWLAFEGQSYTERMYVLEEADYPDLRALGCVGPASSILSLQTTGFEFSLPSITLFERSGLRGKRVVLTDGSVNLQLAAGCSRVQSVVVEGGMWILYEGINYRGAQILLKPGEVPDWRTFSSWQRIGSLRPLFQRQVHFRLRCLDAGLLMSVTSELDDIKLMRIQATPETGGVEQIWFYQDGHLHCKMIEDCCVTPCTSLAMAGSRLGLAPEPFNQPRCWSITSDGLIRFTTTPDLVLEIKGGQNYDKHHVILNTFDMNKSNQRWMVEIL</sequence>
<feature type="region of interest" description="Disordered" evidence="3">
    <location>
        <begin position="2059"/>
        <end position="2101"/>
    </location>
</feature>
<feature type="compositionally biased region" description="Basic and acidic residues" evidence="3">
    <location>
        <begin position="1621"/>
        <end position="1637"/>
    </location>
</feature>
<feature type="compositionally biased region" description="Polar residues" evidence="3">
    <location>
        <begin position="1638"/>
        <end position="1649"/>
    </location>
</feature>
<evidence type="ECO:0000256" key="1">
    <source>
        <dbReference type="ARBA" id="ARBA00009646"/>
    </source>
</evidence>
<feature type="compositionally biased region" description="Polar residues" evidence="3">
    <location>
        <begin position="773"/>
        <end position="790"/>
    </location>
</feature>
<feature type="compositionally biased region" description="Polar residues" evidence="3">
    <location>
        <begin position="820"/>
        <end position="834"/>
    </location>
</feature>
<dbReference type="Gene3D" id="2.60.20.10">
    <property type="entry name" value="Crystallins"/>
    <property type="match status" value="6"/>
</dbReference>
<dbReference type="InterPro" id="IPR050252">
    <property type="entry name" value="Beta/Gamma-Crystallin"/>
</dbReference>
<feature type="compositionally biased region" description="Polar residues" evidence="3">
    <location>
        <begin position="1282"/>
        <end position="1299"/>
    </location>
</feature>
<comment type="similarity">
    <text evidence="1">Belongs to the beta/gamma-crystallin family.</text>
</comment>
<dbReference type="InterPro" id="IPR001064">
    <property type="entry name" value="Beta/gamma_crystallin"/>
</dbReference>
<feature type="compositionally biased region" description="Basic and acidic residues" evidence="3">
    <location>
        <begin position="1599"/>
        <end position="1608"/>
    </location>
</feature>
<feature type="compositionally biased region" description="Low complexity" evidence="3">
    <location>
        <begin position="727"/>
        <end position="738"/>
    </location>
</feature>
<feature type="compositionally biased region" description="Basic and acidic residues" evidence="3">
    <location>
        <begin position="427"/>
        <end position="447"/>
    </location>
</feature>
<feature type="compositionally biased region" description="Low complexity" evidence="3">
    <location>
        <begin position="1159"/>
        <end position="1168"/>
    </location>
</feature>
<feature type="compositionally biased region" description="Polar residues" evidence="3">
    <location>
        <begin position="384"/>
        <end position="406"/>
    </location>
</feature>
<feature type="region of interest" description="Disordered" evidence="3">
    <location>
        <begin position="142"/>
        <end position="195"/>
    </location>
</feature>
<feature type="region of interest" description="Disordered" evidence="3">
    <location>
        <begin position="1977"/>
        <end position="1997"/>
    </location>
</feature>
<feature type="compositionally biased region" description="Polar residues" evidence="3">
    <location>
        <begin position="801"/>
        <end position="812"/>
    </location>
</feature>
<feature type="region of interest" description="Disordered" evidence="3">
    <location>
        <begin position="211"/>
        <end position="289"/>
    </location>
</feature>
<feature type="compositionally biased region" description="Basic and acidic residues" evidence="3">
    <location>
        <begin position="1986"/>
        <end position="1997"/>
    </location>
</feature>
<feature type="compositionally biased region" description="Polar residues" evidence="3">
    <location>
        <begin position="24"/>
        <end position="44"/>
    </location>
</feature>
<dbReference type="PROSITE" id="PS50915">
    <property type="entry name" value="CRYSTALLIN_BETA_GAMMA"/>
    <property type="match status" value="7"/>
</dbReference>
<feature type="compositionally biased region" description="Polar residues" evidence="3">
    <location>
        <begin position="1743"/>
        <end position="1757"/>
    </location>
</feature>
<feature type="compositionally biased region" description="Basic and acidic residues" evidence="3">
    <location>
        <begin position="1189"/>
        <end position="1199"/>
    </location>
</feature>
<evidence type="ECO:0000313" key="5">
    <source>
        <dbReference type="EMBL" id="KAL0965060.1"/>
    </source>
</evidence>
<feature type="compositionally biased region" description="Polar residues" evidence="3">
    <location>
        <begin position="747"/>
        <end position="756"/>
    </location>
</feature>
<feature type="compositionally biased region" description="Low complexity" evidence="3">
    <location>
        <begin position="835"/>
        <end position="844"/>
    </location>
</feature>
<dbReference type="Proteomes" id="UP001557470">
    <property type="component" value="Unassembled WGS sequence"/>
</dbReference>
<feature type="compositionally biased region" description="Low complexity" evidence="3">
    <location>
        <begin position="928"/>
        <end position="940"/>
    </location>
</feature>
<feature type="compositionally biased region" description="Polar residues" evidence="3">
    <location>
        <begin position="587"/>
        <end position="629"/>
    </location>
</feature>
<feature type="compositionally biased region" description="Polar residues" evidence="3">
    <location>
        <begin position="1179"/>
        <end position="1188"/>
    </location>
</feature>
<feature type="region of interest" description="Disordered" evidence="3">
    <location>
        <begin position="2114"/>
        <end position="2153"/>
    </location>
</feature>
<feature type="compositionally biased region" description="Basic and acidic residues" evidence="3">
    <location>
        <begin position="1384"/>
        <end position="1395"/>
    </location>
</feature>
<feature type="compositionally biased region" description="Basic residues" evidence="3">
    <location>
        <begin position="1929"/>
        <end position="1938"/>
    </location>
</feature>
<reference evidence="5 6" key="1">
    <citation type="submission" date="2024-06" db="EMBL/GenBank/DDBJ databases">
        <authorList>
            <person name="Pan Q."/>
            <person name="Wen M."/>
            <person name="Jouanno E."/>
            <person name="Zahm M."/>
            <person name="Klopp C."/>
            <person name="Cabau C."/>
            <person name="Louis A."/>
            <person name="Berthelot C."/>
            <person name="Parey E."/>
            <person name="Roest Crollius H."/>
            <person name="Montfort J."/>
            <person name="Robinson-Rechavi M."/>
            <person name="Bouchez O."/>
            <person name="Lampietro C."/>
            <person name="Lopez Roques C."/>
            <person name="Donnadieu C."/>
            <person name="Postlethwait J."/>
            <person name="Bobe J."/>
            <person name="Verreycken H."/>
            <person name="Guiguen Y."/>
        </authorList>
    </citation>
    <scope>NUCLEOTIDE SEQUENCE [LARGE SCALE GENOMIC DNA]</scope>
    <source>
        <strain evidence="5">Up_M1</strain>
        <tissue evidence="5">Testis</tissue>
    </source>
</reference>
<dbReference type="SUPFAM" id="SSF49695">
    <property type="entry name" value="gamma-Crystallin-like"/>
    <property type="match status" value="3"/>
</dbReference>
<feature type="compositionally biased region" description="Polar residues" evidence="3">
    <location>
        <begin position="507"/>
        <end position="542"/>
    </location>
</feature>
<feature type="compositionally biased region" description="Basic residues" evidence="3">
    <location>
        <begin position="1"/>
        <end position="13"/>
    </location>
</feature>
<feature type="compositionally biased region" description="Polar residues" evidence="3">
    <location>
        <begin position="989"/>
        <end position="1006"/>
    </location>
</feature>